<dbReference type="SUPFAM" id="SSF54928">
    <property type="entry name" value="RNA-binding domain, RBD"/>
    <property type="match status" value="1"/>
</dbReference>
<evidence type="ECO:0000256" key="2">
    <source>
        <dbReference type="ARBA" id="ARBA00022884"/>
    </source>
</evidence>
<feature type="region of interest" description="Disordered" evidence="5">
    <location>
        <begin position="339"/>
        <end position="364"/>
    </location>
</feature>
<dbReference type="SMART" id="SM00513">
    <property type="entry name" value="SAP"/>
    <property type="match status" value="1"/>
</dbReference>
<evidence type="ECO:0000313" key="9">
    <source>
        <dbReference type="Proteomes" id="UP000243686"/>
    </source>
</evidence>
<dbReference type="Gene3D" id="1.10.720.30">
    <property type="entry name" value="SAP domain"/>
    <property type="match status" value="1"/>
</dbReference>
<dbReference type="EMBL" id="KV892344">
    <property type="protein sequence ID" value="OON20976.1"/>
    <property type="molecule type" value="Genomic_DNA"/>
</dbReference>
<keyword evidence="3" id="KW-0539">Nucleus</keyword>
<dbReference type="SUPFAM" id="SSF68906">
    <property type="entry name" value="SAP domain"/>
    <property type="match status" value="1"/>
</dbReference>
<organism evidence="8 9">
    <name type="scientific">Opisthorchis viverrini</name>
    <name type="common">Southeast Asian liver fluke</name>
    <dbReference type="NCBI Taxonomy" id="6198"/>
    <lineage>
        <taxon>Eukaryota</taxon>
        <taxon>Metazoa</taxon>
        <taxon>Spiralia</taxon>
        <taxon>Lophotrochozoa</taxon>
        <taxon>Platyhelminthes</taxon>
        <taxon>Trematoda</taxon>
        <taxon>Digenea</taxon>
        <taxon>Opisthorchiida</taxon>
        <taxon>Opisthorchiata</taxon>
        <taxon>Opisthorchiidae</taxon>
        <taxon>Opisthorchis</taxon>
    </lineage>
</organism>
<reference evidence="8 9" key="1">
    <citation type="submission" date="2015-03" db="EMBL/GenBank/DDBJ databases">
        <title>Draft genome of the nematode, Opisthorchis viverrini.</title>
        <authorList>
            <person name="Mitreva M."/>
        </authorList>
    </citation>
    <scope>NUCLEOTIDE SEQUENCE [LARGE SCALE GENOMIC DNA]</scope>
    <source>
        <strain evidence="8">Khon Kaen</strain>
    </source>
</reference>
<dbReference type="Gene3D" id="3.30.70.330">
    <property type="match status" value="1"/>
</dbReference>
<feature type="compositionally biased region" description="Basic and acidic residues" evidence="5">
    <location>
        <begin position="562"/>
        <end position="580"/>
    </location>
</feature>
<dbReference type="InterPro" id="IPR051738">
    <property type="entry name" value="SAF_Modulators"/>
</dbReference>
<dbReference type="Proteomes" id="UP000243686">
    <property type="component" value="Unassembled WGS sequence"/>
</dbReference>
<evidence type="ECO:0000313" key="8">
    <source>
        <dbReference type="EMBL" id="OON20976.1"/>
    </source>
</evidence>
<feature type="compositionally biased region" description="Basic and acidic residues" evidence="5">
    <location>
        <begin position="626"/>
        <end position="638"/>
    </location>
</feature>
<protein>
    <submittedName>
        <fullName evidence="8">Prevent-host-death family protein</fullName>
    </submittedName>
</protein>
<dbReference type="Pfam" id="PF00076">
    <property type="entry name" value="RRM_1"/>
    <property type="match status" value="1"/>
</dbReference>
<dbReference type="GO" id="GO:0006357">
    <property type="term" value="P:regulation of transcription by RNA polymerase II"/>
    <property type="evidence" value="ECO:0007669"/>
    <property type="project" value="TreeGrafter"/>
</dbReference>
<sequence length="739" mass="82682">MDGRLLADLKVADLRRELERRLKDKSGVKQVLVDRLREVWYLVPAHPLKALEEEGLDPQNYRFGIDADLSKTDSEILEQMSVNEDDGEFVLNTLDSAVFNFPLLFPEDKSPIGKGLGSQSHADIAAEEQPEQKKLNEESVPFVVQVGDQEEDLDYDLKADGNGAAQSNLAQTEKAEECKPKAEEESGKGTGPGSEIRNLWVSNLPRTVKAADLKQHFSKAGKVVSATVVMSTRTPGGCFGFVEMASADDAVAAAKKFDGSDFNGSKLTVEATGRKAPTLASKATSRTDTGRAKTSPPKTKAKRPAANRFIRARKYASGRCCPDLFTIYTAMRRRGMRMERSTRMSYDSSRLAAPPPRPVRPSRPVPNLLAYQSLRRARILAASRYGLARGLQQVMERPIFRSRIPRPPPAMPRSVMRYRPIRLSFICTNGNFGFLSTEAWTNSARYLAPERRELRLPSRPEPIRRPEPRPLSGVERRRAGEPFRVESRSRLTPPPRPAPRRSEPLMRRASPPPRPRMPPPMSPMEHRRPLQSAPRSLEHAPRYDKSNRPSLDTGRTYSRPSDQLRVRPEQRSLDRTEFSRPTRGLSNGRYPTPPNGSFSQSNSRYKPQYATRVPQSGPRTPPSHPGSRDSQSRRDYRGMSRSPPRSRDAALVRPYPGVSPQHRMGRLSPRDRSPMHAGGSGGPRPKVVDYGHRSEPRPDWSPWRGNGPSIQTPSGHTWKPAGHSMVSNYGSRGSGRRYP</sequence>
<feature type="region of interest" description="Disordered" evidence="5">
    <location>
        <begin position="167"/>
        <end position="198"/>
    </location>
</feature>
<dbReference type="PANTHER" id="PTHR15683:SF8">
    <property type="entry name" value="SCAFFOLD ATTACHMENT FACTOR B, ISOFORM B"/>
    <property type="match status" value="1"/>
</dbReference>
<dbReference type="InterPro" id="IPR036361">
    <property type="entry name" value="SAP_dom_sf"/>
</dbReference>
<feature type="compositionally biased region" description="Basic and acidic residues" evidence="5">
    <location>
        <begin position="173"/>
        <end position="187"/>
    </location>
</feature>
<dbReference type="InterPro" id="IPR035979">
    <property type="entry name" value="RBD_domain_sf"/>
</dbReference>
<dbReference type="GO" id="GO:0005634">
    <property type="term" value="C:nucleus"/>
    <property type="evidence" value="ECO:0007669"/>
    <property type="project" value="UniProtKB-SubCell"/>
</dbReference>
<dbReference type="SMART" id="SM00360">
    <property type="entry name" value="RRM"/>
    <property type="match status" value="1"/>
</dbReference>
<feature type="compositionally biased region" description="Polar residues" evidence="5">
    <location>
        <begin position="548"/>
        <end position="561"/>
    </location>
</feature>
<dbReference type="InterPro" id="IPR012677">
    <property type="entry name" value="Nucleotide-bd_a/b_plait_sf"/>
</dbReference>
<dbReference type="PROSITE" id="PS50102">
    <property type="entry name" value="RRM"/>
    <property type="match status" value="1"/>
</dbReference>
<feature type="domain" description="SAP" evidence="7">
    <location>
        <begin position="6"/>
        <end position="40"/>
    </location>
</feature>
<evidence type="ECO:0000256" key="4">
    <source>
        <dbReference type="PROSITE-ProRule" id="PRU00176"/>
    </source>
</evidence>
<dbReference type="InterPro" id="IPR003034">
    <property type="entry name" value="SAP_dom"/>
</dbReference>
<dbReference type="GO" id="GO:0050684">
    <property type="term" value="P:regulation of mRNA processing"/>
    <property type="evidence" value="ECO:0007669"/>
    <property type="project" value="TreeGrafter"/>
</dbReference>
<feature type="domain" description="RRM" evidence="6">
    <location>
        <begin position="197"/>
        <end position="274"/>
    </location>
</feature>
<proteinExistence type="predicted"/>
<feature type="region of interest" description="Disordered" evidence="5">
    <location>
        <begin position="273"/>
        <end position="305"/>
    </location>
</feature>
<dbReference type="PANTHER" id="PTHR15683">
    <property type="entry name" value="SCAFFOLD ATTACHMENT FACTOR B-RELATED"/>
    <property type="match status" value="1"/>
</dbReference>
<dbReference type="GO" id="GO:0043565">
    <property type="term" value="F:sequence-specific DNA binding"/>
    <property type="evidence" value="ECO:0007669"/>
    <property type="project" value="TreeGrafter"/>
</dbReference>
<evidence type="ECO:0000256" key="3">
    <source>
        <dbReference type="ARBA" id="ARBA00023242"/>
    </source>
</evidence>
<feature type="compositionally biased region" description="Pro residues" evidence="5">
    <location>
        <begin position="353"/>
        <end position="364"/>
    </location>
</feature>
<evidence type="ECO:0000259" key="7">
    <source>
        <dbReference type="PROSITE" id="PS50800"/>
    </source>
</evidence>
<evidence type="ECO:0000256" key="5">
    <source>
        <dbReference type="SAM" id="MobiDB-lite"/>
    </source>
</evidence>
<feature type="region of interest" description="Disordered" evidence="5">
    <location>
        <begin position="112"/>
        <end position="138"/>
    </location>
</feature>
<evidence type="ECO:0000256" key="1">
    <source>
        <dbReference type="ARBA" id="ARBA00004123"/>
    </source>
</evidence>
<evidence type="ECO:0000259" key="6">
    <source>
        <dbReference type="PROSITE" id="PS50102"/>
    </source>
</evidence>
<dbReference type="Pfam" id="PF02037">
    <property type="entry name" value="SAP"/>
    <property type="match status" value="1"/>
</dbReference>
<keyword evidence="9" id="KW-1185">Reference proteome</keyword>
<feature type="compositionally biased region" description="Basic and acidic residues" evidence="5">
    <location>
        <begin position="536"/>
        <end position="547"/>
    </location>
</feature>
<accession>A0A1S8X2S3</accession>
<keyword evidence="2 4" id="KW-0694">RNA-binding</keyword>
<dbReference type="GO" id="GO:0003723">
    <property type="term" value="F:RNA binding"/>
    <property type="evidence" value="ECO:0007669"/>
    <property type="project" value="UniProtKB-UniRule"/>
</dbReference>
<feature type="compositionally biased region" description="Pro residues" evidence="5">
    <location>
        <begin position="510"/>
        <end position="522"/>
    </location>
</feature>
<dbReference type="AlphaFoldDB" id="A0A1S8X2S3"/>
<gene>
    <name evidence="8" type="ORF">X801_03129</name>
</gene>
<feature type="compositionally biased region" description="Polar residues" evidence="5">
    <location>
        <begin position="595"/>
        <end position="605"/>
    </location>
</feature>
<name>A0A1S8X2S3_OPIVI</name>
<dbReference type="PROSITE" id="PS50800">
    <property type="entry name" value="SAP"/>
    <property type="match status" value="1"/>
</dbReference>
<dbReference type="CDD" id="cd12417">
    <property type="entry name" value="RRM_SAFB_like"/>
    <property type="match status" value="1"/>
</dbReference>
<feature type="compositionally biased region" description="Basic and acidic residues" evidence="5">
    <location>
        <begin position="457"/>
        <end position="489"/>
    </location>
</feature>
<feature type="compositionally biased region" description="Basic and acidic residues" evidence="5">
    <location>
        <begin position="686"/>
        <end position="698"/>
    </location>
</feature>
<dbReference type="InterPro" id="IPR000504">
    <property type="entry name" value="RRM_dom"/>
</dbReference>
<comment type="subcellular location">
    <subcellularLocation>
        <location evidence="1">Nucleus</location>
    </subcellularLocation>
</comment>
<feature type="region of interest" description="Disordered" evidence="5">
    <location>
        <begin position="457"/>
        <end position="739"/>
    </location>
</feature>